<comment type="caution">
    <text evidence="10">The sequence shown here is derived from an EMBL/GenBank/DDBJ whole genome shotgun (WGS) entry which is preliminary data.</text>
</comment>
<protein>
    <submittedName>
        <fullName evidence="10">DEAD/DEAH box helicase</fullName>
    </submittedName>
</protein>
<dbReference type="PANTHER" id="PTHR47963">
    <property type="entry name" value="DEAD-BOX ATP-DEPENDENT RNA HELICASE 47, MITOCHONDRIAL"/>
    <property type="match status" value="1"/>
</dbReference>
<reference evidence="10 11" key="1">
    <citation type="submission" date="2018-10" db="EMBL/GenBank/DDBJ databases">
        <title>Bacillus Keqinensis sp. nov., a moderately halophilic bacterium isolated from a saline-alkaline lake.</title>
        <authorList>
            <person name="Wang H."/>
        </authorList>
    </citation>
    <scope>NUCLEOTIDE SEQUENCE [LARGE SCALE GENOMIC DNA]</scope>
    <source>
        <strain evidence="10 11">KQ-3</strain>
    </source>
</reference>
<feature type="domain" description="Helicase ATP-binding" evidence="7">
    <location>
        <begin position="3"/>
        <end position="284"/>
    </location>
</feature>
<dbReference type="PROSITE" id="PS51194">
    <property type="entry name" value="HELICASE_CTER"/>
    <property type="match status" value="1"/>
</dbReference>
<dbReference type="RefSeq" id="WP_122900622.1">
    <property type="nucleotide sequence ID" value="NZ_RHIB01000003.1"/>
</dbReference>
<dbReference type="GO" id="GO:0003724">
    <property type="term" value="F:RNA helicase activity"/>
    <property type="evidence" value="ECO:0007669"/>
    <property type="project" value="InterPro"/>
</dbReference>
<dbReference type="InterPro" id="IPR044742">
    <property type="entry name" value="DEAD/DEAH_RhlB"/>
</dbReference>
<evidence type="ECO:0000256" key="3">
    <source>
        <dbReference type="ARBA" id="ARBA00022806"/>
    </source>
</evidence>
<keyword evidence="4" id="KW-0067">ATP-binding</keyword>
<dbReference type="InterPro" id="IPR014001">
    <property type="entry name" value="Helicase_ATP-bd"/>
</dbReference>
<dbReference type="GO" id="GO:0005524">
    <property type="term" value="F:ATP binding"/>
    <property type="evidence" value="ECO:0007669"/>
    <property type="project" value="UniProtKB-KW"/>
</dbReference>
<dbReference type="Gene3D" id="3.40.50.300">
    <property type="entry name" value="P-loop containing nucleotide triphosphate hydrolases"/>
    <property type="match status" value="2"/>
</dbReference>
<organism evidence="10 11">
    <name type="scientific">Alteribacter keqinensis</name>
    <dbReference type="NCBI Taxonomy" id="2483800"/>
    <lineage>
        <taxon>Bacteria</taxon>
        <taxon>Bacillati</taxon>
        <taxon>Bacillota</taxon>
        <taxon>Bacilli</taxon>
        <taxon>Bacillales</taxon>
        <taxon>Bacillaceae</taxon>
        <taxon>Alteribacter</taxon>
    </lineage>
</organism>
<dbReference type="InterPro" id="IPR001650">
    <property type="entry name" value="Helicase_C-like"/>
</dbReference>
<keyword evidence="11" id="KW-1185">Reference proteome</keyword>
<dbReference type="InterPro" id="IPR014014">
    <property type="entry name" value="RNA_helicase_DEAD_Q_motif"/>
</dbReference>
<dbReference type="InterPro" id="IPR027417">
    <property type="entry name" value="P-loop_NTPase"/>
</dbReference>
<dbReference type="CDD" id="cd18787">
    <property type="entry name" value="SF2_C_DEAD"/>
    <property type="match status" value="1"/>
</dbReference>
<dbReference type="SMART" id="SM00490">
    <property type="entry name" value="HELICc"/>
    <property type="match status" value="1"/>
</dbReference>
<sequence>MSDYTSNLKPFIQTAWEKAGFTEPTRIQEVAAPLVLEKKDMIAESPTGTGKTLAYLLPILHQIDPEKKDVQAVILASSQELVMQILEQIQNWSQGSGIKSASFIGGANTKRQLEKLKKKPQIIAGTPGRLAELIKIKKLKMHEVRTVVLDEGDQLLIPEHEKTIEQIIKSTLKDRQLLLFSATVPEQVEKKAAILMSEPEVVRVGKDQIATGNVEHVYVVCEAREKIEVVNSLVKNQSIKALAFVNDIGEVNVIGEKLHFKKIDVSVLHGETKKQEREQAIKRFRSGDTSLMVATDLAARGLDIQELTHVIQMDVPRDAKQYIHRSGRTGRNKQDGTVISLVQPREERDLKRAAKEAGVELRQQQLNRGRLVDVKRK</sequence>
<evidence type="ECO:0000259" key="8">
    <source>
        <dbReference type="PROSITE" id="PS51194"/>
    </source>
</evidence>
<dbReference type="InterPro" id="IPR050547">
    <property type="entry name" value="DEAD_box_RNA_helicases"/>
</dbReference>
<dbReference type="GO" id="GO:0005829">
    <property type="term" value="C:cytosol"/>
    <property type="evidence" value="ECO:0007669"/>
    <property type="project" value="TreeGrafter"/>
</dbReference>
<dbReference type="PROSITE" id="PS51193">
    <property type="entry name" value="HELICASE_ATP_BIND_2"/>
    <property type="match status" value="1"/>
</dbReference>
<dbReference type="GO" id="GO:0033592">
    <property type="term" value="F:RNA strand annealing activity"/>
    <property type="evidence" value="ECO:0007669"/>
    <property type="project" value="TreeGrafter"/>
</dbReference>
<accession>A0A3M7TP68</accession>
<evidence type="ECO:0000259" key="7">
    <source>
        <dbReference type="PROSITE" id="PS51193"/>
    </source>
</evidence>
<evidence type="ECO:0000313" key="10">
    <source>
        <dbReference type="EMBL" id="RNA66807.1"/>
    </source>
</evidence>
<dbReference type="Proteomes" id="UP000278746">
    <property type="component" value="Unassembled WGS sequence"/>
</dbReference>
<gene>
    <name evidence="10" type="ORF">EBO34_16505</name>
</gene>
<evidence type="ECO:0000256" key="1">
    <source>
        <dbReference type="ARBA" id="ARBA00022741"/>
    </source>
</evidence>
<name>A0A3M7TP68_9BACI</name>
<feature type="short sequence motif" description="Q motif" evidence="5">
    <location>
        <begin position="1"/>
        <end position="29"/>
    </location>
</feature>
<dbReference type="SMART" id="SM00487">
    <property type="entry name" value="DEXDc"/>
    <property type="match status" value="1"/>
</dbReference>
<dbReference type="GO" id="GO:0005840">
    <property type="term" value="C:ribosome"/>
    <property type="evidence" value="ECO:0007669"/>
    <property type="project" value="TreeGrafter"/>
</dbReference>
<feature type="domain" description="Helicase C-terminal" evidence="8">
    <location>
        <begin position="213"/>
        <end position="377"/>
    </location>
</feature>
<evidence type="ECO:0000259" key="6">
    <source>
        <dbReference type="PROSITE" id="PS51192"/>
    </source>
</evidence>
<dbReference type="GO" id="GO:0009409">
    <property type="term" value="P:response to cold"/>
    <property type="evidence" value="ECO:0007669"/>
    <property type="project" value="TreeGrafter"/>
</dbReference>
<dbReference type="Pfam" id="PF00271">
    <property type="entry name" value="Helicase_C"/>
    <property type="match status" value="1"/>
</dbReference>
<keyword evidence="3 10" id="KW-0347">Helicase</keyword>
<keyword evidence="1" id="KW-0547">Nucleotide-binding</keyword>
<feature type="domain" description="DEAD-box RNA helicase Q" evidence="9">
    <location>
        <begin position="1"/>
        <end position="29"/>
    </location>
</feature>
<dbReference type="InterPro" id="IPR011545">
    <property type="entry name" value="DEAD/DEAH_box_helicase_dom"/>
</dbReference>
<proteinExistence type="predicted"/>
<dbReference type="PANTHER" id="PTHR47963:SF7">
    <property type="entry name" value="ATP-DEPENDENT RNA HELICASE YFML-RELATED"/>
    <property type="match status" value="1"/>
</dbReference>
<dbReference type="GO" id="GO:0016787">
    <property type="term" value="F:hydrolase activity"/>
    <property type="evidence" value="ECO:0007669"/>
    <property type="project" value="UniProtKB-KW"/>
</dbReference>
<evidence type="ECO:0000256" key="4">
    <source>
        <dbReference type="ARBA" id="ARBA00022840"/>
    </source>
</evidence>
<dbReference type="AlphaFoldDB" id="A0A3M7TP68"/>
<dbReference type="PROSITE" id="PS51195">
    <property type="entry name" value="Q_MOTIF"/>
    <property type="match status" value="1"/>
</dbReference>
<dbReference type="CDD" id="cd00268">
    <property type="entry name" value="DEADc"/>
    <property type="match status" value="1"/>
</dbReference>
<dbReference type="PROSITE" id="PS51192">
    <property type="entry name" value="HELICASE_ATP_BIND_1"/>
    <property type="match status" value="1"/>
</dbReference>
<evidence type="ECO:0000259" key="9">
    <source>
        <dbReference type="PROSITE" id="PS51195"/>
    </source>
</evidence>
<feature type="domain" description="Helicase ATP-binding" evidence="6">
    <location>
        <begin position="32"/>
        <end position="202"/>
    </location>
</feature>
<keyword evidence="2" id="KW-0378">Hydrolase</keyword>
<dbReference type="OrthoDB" id="9805696at2"/>
<dbReference type="SUPFAM" id="SSF52540">
    <property type="entry name" value="P-loop containing nucleoside triphosphate hydrolases"/>
    <property type="match status" value="1"/>
</dbReference>
<evidence type="ECO:0000313" key="11">
    <source>
        <dbReference type="Proteomes" id="UP000278746"/>
    </source>
</evidence>
<evidence type="ECO:0000256" key="5">
    <source>
        <dbReference type="PROSITE-ProRule" id="PRU00552"/>
    </source>
</evidence>
<dbReference type="InterPro" id="IPR014013">
    <property type="entry name" value="Helic_SF1/SF2_ATP-bd_DinG/Rad3"/>
</dbReference>
<dbReference type="EMBL" id="RHIB01000003">
    <property type="protein sequence ID" value="RNA66807.1"/>
    <property type="molecule type" value="Genomic_DNA"/>
</dbReference>
<dbReference type="Pfam" id="PF00270">
    <property type="entry name" value="DEAD"/>
    <property type="match status" value="1"/>
</dbReference>
<evidence type="ECO:0000256" key="2">
    <source>
        <dbReference type="ARBA" id="ARBA00022801"/>
    </source>
</evidence>